<evidence type="ECO:0000256" key="4">
    <source>
        <dbReference type="ARBA" id="ARBA00022840"/>
    </source>
</evidence>
<dbReference type="Gene3D" id="3.40.50.12780">
    <property type="entry name" value="N-terminal domain of ligase-like"/>
    <property type="match status" value="1"/>
</dbReference>
<evidence type="ECO:0000313" key="10">
    <source>
        <dbReference type="EMBL" id="KIU21853.1"/>
    </source>
</evidence>
<feature type="binding site" evidence="7">
    <location>
        <position position="500"/>
    </location>
    <ligand>
        <name>ATP</name>
        <dbReference type="ChEBI" id="CHEBI:30616"/>
    </ligand>
</feature>
<dbReference type="InterPro" id="IPR000873">
    <property type="entry name" value="AMP-dep_synth/lig_dom"/>
</dbReference>
<dbReference type="PANTHER" id="PTHR45398:SF1">
    <property type="entry name" value="ENZYME, PUTATIVE (JCVI)-RELATED"/>
    <property type="match status" value="1"/>
</dbReference>
<dbReference type="InterPro" id="IPR010071">
    <property type="entry name" value="AA_adenyl_dom"/>
</dbReference>
<dbReference type="InterPro" id="IPR010072">
    <property type="entry name" value="DltA"/>
</dbReference>
<evidence type="ECO:0000256" key="3">
    <source>
        <dbReference type="ARBA" id="ARBA00022741"/>
    </source>
</evidence>
<dbReference type="PATRIC" id="fig|137591.25.peg.527"/>
<dbReference type="AlphaFoldDB" id="A0A0D1JKE4"/>
<feature type="binding site" evidence="7">
    <location>
        <position position="200"/>
    </location>
    <ligand>
        <name>D-alanine</name>
        <dbReference type="ChEBI" id="CHEBI:57416"/>
    </ligand>
</feature>
<dbReference type="HAMAP" id="MF_00593">
    <property type="entry name" value="DltA"/>
    <property type="match status" value="1"/>
</dbReference>
<dbReference type="SUPFAM" id="SSF56801">
    <property type="entry name" value="Acetyl-CoA synthetase-like"/>
    <property type="match status" value="1"/>
</dbReference>
<keyword evidence="3 7" id="KW-0547">Nucleotide-binding</keyword>
<dbReference type="PANTHER" id="PTHR45398">
    <property type="match status" value="1"/>
</dbReference>
<dbReference type="eggNOG" id="COG1020">
    <property type="taxonomic scope" value="Bacteria"/>
</dbReference>
<feature type="domain" description="AMP-dependent synthetase/ligase" evidence="8">
    <location>
        <begin position="12"/>
        <end position="363"/>
    </location>
</feature>
<organism evidence="10 11">
    <name type="scientific">Weissella cibaria</name>
    <dbReference type="NCBI Taxonomy" id="137591"/>
    <lineage>
        <taxon>Bacteria</taxon>
        <taxon>Bacillati</taxon>
        <taxon>Bacillota</taxon>
        <taxon>Bacilli</taxon>
        <taxon>Lactobacillales</taxon>
        <taxon>Lactobacillaceae</taxon>
        <taxon>Weissella</taxon>
    </lineage>
</organism>
<dbReference type="PROSITE" id="PS00455">
    <property type="entry name" value="AMP_BINDING"/>
    <property type="match status" value="1"/>
</dbReference>
<dbReference type="EMBL" id="JWHU01000006">
    <property type="protein sequence ID" value="KIU21853.1"/>
    <property type="molecule type" value="Genomic_DNA"/>
</dbReference>
<dbReference type="STRING" id="137591.AO080_00610"/>
<dbReference type="Gene3D" id="3.30.300.30">
    <property type="match status" value="1"/>
</dbReference>
<evidence type="ECO:0000313" key="11">
    <source>
        <dbReference type="Proteomes" id="UP000032287"/>
    </source>
</evidence>
<dbReference type="InterPro" id="IPR020845">
    <property type="entry name" value="AMP-binding_CS"/>
</dbReference>
<dbReference type="CDD" id="cd05945">
    <property type="entry name" value="DltA"/>
    <property type="match status" value="1"/>
</dbReference>
<dbReference type="UniPathway" id="UPA00556"/>
<evidence type="ECO:0000256" key="7">
    <source>
        <dbReference type="HAMAP-Rule" id="MF_00593"/>
    </source>
</evidence>
<dbReference type="EC" id="6.2.1.54" evidence="7"/>
<evidence type="ECO:0000256" key="2">
    <source>
        <dbReference type="ARBA" id="ARBA00022598"/>
    </source>
</evidence>
<feature type="binding site" evidence="7">
    <location>
        <begin position="398"/>
        <end position="401"/>
    </location>
    <ligand>
        <name>ATP</name>
        <dbReference type="ChEBI" id="CHEBI:30616"/>
    </ligand>
</feature>
<dbReference type="NCBIfam" id="TIGR01733">
    <property type="entry name" value="AA-adenyl-dom"/>
    <property type="match status" value="1"/>
</dbReference>
<evidence type="ECO:0000256" key="1">
    <source>
        <dbReference type="ARBA" id="ARBA00022490"/>
    </source>
</evidence>
<comment type="similarity">
    <text evidence="6 7">Belongs to the ATP-dependent AMP-binding enzyme family. DltA subfamily.</text>
</comment>
<feature type="binding site" evidence="7">
    <location>
        <position position="386"/>
    </location>
    <ligand>
        <name>ATP</name>
        <dbReference type="ChEBI" id="CHEBI:30616"/>
    </ligand>
</feature>
<comment type="caution">
    <text evidence="10">The sequence shown here is derived from an EMBL/GenBank/DDBJ whole genome shotgun (WGS) entry which is preliminary data.</text>
</comment>
<name>A0A0D1JKE4_9LACO</name>
<reference evidence="10 11" key="1">
    <citation type="journal article" date="2015" name="Microbiology (Mosc.)">
        <title>Genomics of the Weissella cibaria species with an examination of its metabolic traits.</title>
        <authorList>
            <person name="Lynch K.M."/>
            <person name="Lucid A."/>
            <person name="Arendt E.K."/>
            <person name="Sleator R.D."/>
            <person name="Lucey B."/>
            <person name="Coffey A."/>
        </authorList>
    </citation>
    <scope>NUCLEOTIDE SEQUENCE [LARGE SCALE GENOMIC DNA]</scope>
    <source>
        <strain evidence="10 11">MG1</strain>
    </source>
</reference>
<comment type="function">
    <text evidence="5 7">Catalyzes the first step in the D-alanylation of lipoteichoic acid (LTA), the activation of D-alanine and its transfer onto the D-alanyl carrier protein (Dcp) DltC. In an ATP-dependent two-step reaction, forms a high energy D-alanyl-AMP intermediate, followed by transfer of the D-alanyl residue as a thiol ester to the phosphopantheinyl prosthetic group of the Dcp. D-alanylation of LTA plays an important role in modulating the properties of the cell wall in Gram-positive bacteria, influencing the net charge of the cell wall.</text>
</comment>
<dbReference type="Pfam" id="PF13193">
    <property type="entry name" value="AMP-binding_C"/>
    <property type="match status" value="1"/>
</dbReference>
<gene>
    <name evidence="7 10" type="primary">dltA</name>
    <name evidence="10" type="ORF">QX99_00541</name>
</gene>
<feature type="binding site" evidence="7">
    <location>
        <position position="304"/>
    </location>
    <ligand>
        <name>D-alanine</name>
        <dbReference type="ChEBI" id="CHEBI:57416"/>
    </ligand>
</feature>
<dbReference type="InterPro" id="IPR025110">
    <property type="entry name" value="AMP-bd_C"/>
</dbReference>
<proteinExistence type="inferred from homology"/>
<evidence type="ECO:0000259" key="9">
    <source>
        <dbReference type="Pfam" id="PF13193"/>
    </source>
</evidence>
<keyword evidence="1 7" id="KW-0963">Cytoplasm</keyword>
<dbReference type="RefSeq" id="WP_043710806.1">
    <property type="nucleotide sequence ID" value="NZ_JALOCT010000003.1"/>
</dbReference>
<comment type="subcellular location">
    <subcellularLocation>
        <location evidence="7">Cytoplasm</location>
    </subcellularLocation>
</comment>
<dbReference type="FunFam" id="3.30.300.30:FF:000012">
    <property type="entry name" value="D-alanine--D-alanyl carrier protein ligase"/>
    <property type="match status" value="1"/>
</dbReference>
<dbReference type="GO" id="GO:0005524">
    <property type="term" value="F:ATP binding"/>
    <property type="evidence" value="ECO:0007669"/>
    <property type="project" value="UniProtKB-KW"/>
</dbReference>
<keyword evidence="2 7" id="KW-0436">Ligase</keyword>
<comment type="pathway">
    <text evidence="7">Cell wall biogenesis; lipoteichoic acid biosynthesis.</text>
</comment>
<evidence type="ECO:0000256" key="6">
    <source>
        <dbReference type="ARBA" id="ARBA00061336"/>
    </source>
</evidence>
<comment type="catalytic activity">
    <reaction evidence="7">
        <text>holo-[D-alanyl-carrier protein] + D-alanine + ATP = D-alanyl-[D-alanyl-carrier protein] + AMP + diphosphate</text>
        <dbReference type="Rhea" id="RHEA:55132"/>
        <dbReference type="Rhea" id="RHEA-COMP:14102"/>
        <dbReference type="Rhea" id="RHEA-COMP:14103"/>
        <dbReference type="ChEBI" id="CHEBI:30616"/>
        <dbReference type="ChEBI" id="CHEBI:33019"/>
        <dbReference type="ChEBI" id="CHEBI:57416"/>
        <dbReference type="ChEBI" id="CHEBI:64479"/>
        <dbReference type="ChEBI" id="CHEBI:138620"/>
        <dbReference type="ChEBI" id="CHEBI:456215"/>
        <dbReference type="EC" id="6.2.1.54"/>
    </reaction>
</comment>
<dbReference type="InterPro" id="IPR045851">
    <property type="entry name" value="AMP-bd_C_sf"/>
</dbReference>
<keyword evidence="11" id="KW-1185">Reference proteome</keyword>
<feature type="binding site" evidence="7">
    <location>
        <position position="500"/>
    </location>
    <ligand>
        <name>D-alanine</name>
        <dbReference type="ChEBI" id="CHEBI:57416"/>
    </ligand>
</feature>
<dbReference type="Proteomes" id="UP000032287">
    <property type="component" value="Unassembled WGS sequence"/>
</dbReference>
<keyword evidence="4 7" id="KW-0067">ATP-binding</keyword>
<feature type="binding site" evidence="7">
    <location>
        <begin position="295"/>
        <end position="300"/>
    </location>
    <ligand>
        <name>ATP</name>
        <dbReference type="ChEBI" id="CHEBI:30616"/>
    </ligand>
</feature>
<dbReference type="InterPro" id="IPR044507">
    <property type="entry name" value="DltA-like"/>
</dbReference>
<feature type="domain" description="AMP-binding enzyme C-terminal" evidence="9">
    <location>
        <begin position="419"/>
        <end position="500"/>
    </location>
</feature>
<dbReference type="GO" id="GO:0005737">
    <property type="term" value="C:cytoplasm"/>
    <property type="evidence" value="ECO:0007669"/>
    <property type="project" value="UniProtKB-SubCell"/>
</dbReference>
<protein>
    <recommendedName>
        <fullName evidence="7">D-alanine--D-alanyl carrier protein ligase</fullName>
        <shortName evidence="7">DCL</shortName>
        <ecNumber evidence="7">6.2.1.54</ecNumber>
    </recommendedName>
    <alternativeName>
        <fullName evidence="7">D-alanine--poly(phosphoribitol) ligase subunit 1</fullName>
    </alternativeName>
    <alternativeName>
        <fullName evidence="7">D-alanine-activating enzyme</fullName>
        <shortName evidence="7">DAE</shortName>
    </alternativeName>
</protein>
<dbReference type="InterPro" id="IPR042099">
    <property type="entry name" value="ANL_N_sf"/>
</dbReference>
<dbReference type="GO" id="GO:0070395">
    <property type="term" value="P:lipoteichoic acid biosynthetic process"/>
    <property type="evidence" value="ECO:0007669"/>
    <property type="project" value="UniProtKB-UniRule"/>
</dbReference>
<evidence type="ECO:0000256" key="5">
    <source>
        <dbReference type="ARBA" id="ARBA00054605"/>
    </source>
</evidence>
<dbReference type="Pfam" id="PF00501">
    <property type="entry name" value="AMP-binding"/>
    <property type="match status" value="1"/>
</dbReference>
<evidence type="ECO:0000259" key="8">
    <source>
        <dbReference type="Pfam" id="PF00501"/>
    </source>
</evidence>
<dbReference type="NCBIfam" id="TIGR01734">
    <property type="entry name" value="D-ala-DACP-lig"/>
    <property type="match status" value="1"/>
</dbReference>
<sequence>MQITNMLATIDDYAKTQPDMAVYNVLGDTHTYADLKRDSDGLAAYVDSLGLPEKSLVMVFGGQEYEMLATFVGLSKSGHAYAPVDVNSANERLTNILTIGEPKLVIAIDPLPIDITSVPVVTLDQVHEAFASKADYEMTHAVAADDNYYIIFTSGTTGLPKGVQISHNNLLSYTNWMLNTDDFDVPTQPQMLAQPPYSFDLSVMYWAPTLAMGGTLYALPKHVTENFKELFAALPELPIQVWTSTPSFADMAMLSEDFNAEKMPTIKYFYFDGEELTVSTAAKLHDRFPEARIVNAYGPTEATVALSAVAITPAMIEKAERLPIGFPKPDSPTFVMDEDGNKLPAGEQGEIIVSGPAVSKGYLNNPEKTAAAFFELDGQPAYHTGDLGYFDEDGMLHYGGRLDFQIKFNGYRIELEEVSHILNLSQYVESAVAVPRYNDQHKVQNLLAYVVVKPGVREQFEKDLQLTKAIKEDLQNDMMPYMMPSRFMYREDLPITPNGKINIKALIAEVNNR</sequence>
<feature type="binding site" evidence="7">
    <location>
        <begin position="153"/>
        <end position="154"/>
    </location>
    <ligand>
        <name>ATP</name>
        <dbReference type="ChEBI" id="CHEBI:30616"/>
    </ligand>
</feature>
<dbReference type="NCBIfam" id="NF003417">
    <property type="entry name" value="PRK04813.1"/>
    <property type="match status" value="1"/>
</dbReference>
<dbReference type="GO" id="GO:0047473">
    <property type="term" value="F:D-alanine [D-alanyl carrier protein] ligase activity"/>
    <property type="evidence" value="ECO:0007669"/>
    <property type="project" value="UniProtKB-UniRule"/>
</dbReference>
<accession>A0A0D1JKE4</accession>